<evidence type="ECO:0000313" key="2">
    <source>
        <dbReference type="EMBL" id="MFC0678347.1"/>
    </source>
</evidence>
<organism evidence="2 3">
    <name type="scientific">Lysobacter korlensis</name>
    <dbReference type="NCBI Taxonomy" id="553636"/>
    <lineage>
        <taxon>Bacteria</taxon>
        <taxon>Pseudomonadati</taxon>
        <taxon>Pseudomonadota</taxon>
        <taxon>Gammaproteobacteria</taxon>
        <taxon>Lysobacterales</taxon>
        <taxon>Lysobacteraceae</taxon>
        <taxon>Lysobacter</taxon>
    </lineage>
</organism>
<dbReference type="EMBL" id="JBHLTG010000002">
    <property type="protein sequence ID" value="MFC0678347.1"/>
    <property type="molecule type" value="Genomic_DNA"/>
</dbReference>
<keyword evidence="1" id="KW-1133">Transmembrane helix</keyword>
<dbReference type="RefSeq" id="WP_386668118.1">
    <property type="nucleotide sequence ID" value="NZ_JBHLTG010000002.1"/>
</dbReference>
<dbReference type="Proteomes" id="UP001589896">
    <property type="component" value="Unassembled WGS sequence"/>
</dbReference>
<name>A0ABV6RMY4_9GAMM</name>
<evidence type="ECO:0000313" key="3">
    <source>
        <dbReference type="Proteomes" id="UP001589896"/>
    </source>
</evidence>
<evidence type="ECO:0000256" key="1">
    <source>
        <dbReference type="SAM" id="Phobius"/>
    </source>
</evidence>
<reference evidence="2 3" key="1">
    <citation type="submission" date="2024-09" db="EMBL/GenBank/DDBJ databases">
        <authorList>
            <person name="Sun Q."/>
            <person name="Mori K."/>
        </authorList>
    </citation>
    <scope>NUCLEOTIDE SEQUENCE [LARGE SCALE GENOMIC DNA]</scope>
    <source>
        <strain evidence="2 3">KCTC 23076</strain>
    </source>
</reference>
<keyword evidence="1" id="KW-0812">Transmembrane</keyword>
<feature type="transmembrane region" description="Helical" evidence="1">
    <location>
        <begin position="12"/>
        <end position="38"/>
    </location>
</feature>
<accession>A0ABV6RMY4</accession>
<proteinExistence type="predicted"/>
<comment type="caution">
    <text evidence="2">The sequence shown here is derived from an EMBL/GenBank/DDBJ whole genome shotgun (WGS) entry which is preliminary data.</text>
</comment>
<protein>
    <submittedName>
        <fullName evidence="2">Uncharacterized protein</fullName>
    </submittedName>
</protein>
<sequence length="67" mass="7490">MDVVNPILPFPHLFFTVLAPLLYLGVVALLFLGLYLVVRAAVRRALQEHQLWLDTRGNGGVPPQQPQ</sequence>
<keyword evidence="1" id="KW-0472">Membrane</keyword>
<gene>
    <name evidence="2" type="ORF">ACFFGH_10900</name>
</gene>
<keyword evidence="3" id="KW-1185">Reference proteome</keyword>